<keyword evidence="1" id="KW-0808">Transferase</keyword>
<dbReference type="AlphaFoldDB" id="A0A0C1UKF6"/>
<reference evidence="1 2" key="1">
    <citation type="journal article" date="2015" name="Infect. Genet. Evol.">
        <title>Genomic sequences of six botulinum neurotoxin-producing strains representing three clostridial species illustrate the mobility and diversity of botulinum neurotoxin genes.</title>
        <authorList>
            <person name="Smith T.J."/>
            <person name="Hill K.K."/>
            <person name="Xie G."/>
            <person name="Foley B.T."/>
            <person name="Williamson C.H."/>
            <person name="Foster J.T."/>
            <person name="Johnson S.L."/>
            <person name="Chertkov O."/>
            <person name="Teshima H."/>
            <person name="Gibbons H.S."/>
            <person name="Johnsky L.A."/>
            <person name="Karavis M.A."/>
            <person name="Smith L.A."/>
        </authorList>
    </citation>
    <scope>NUCLEOTIDE SEQUENCE [LARGE SCALE GENOMIC DNA]</scope>
    <source>
        <strain evidence="1 2">CDC 2741</strain>
    </source>
</reference>
<evidence type="ECO:0000313" key="2">
    <source>
        <dbReference type="Proteomes" id="UP000031366"/>
    </source>
</evidence>
<keyword evidence="2" id="KW-1185">Reference proteome</keyword>
<proteinExistence type="predicted"/>
<name>A0A0C1UKF6_9CLOT</name>
<dbReference type="Proteomes" id="UP000031366">
    <property type="component" value="Unassembled WGS sequence"/>
</dbReference>
<dbReference type="EMBL" id="AYSO01000013">
    <property type="protein sequence ID" value="KIE47760.1"/>
    <property type="molecule type" value="Genomic_DNA"/>
</dbReference>
<dbReference type="InterPro" id="IPR029062">
    <property type="entry name" value="Class_I_gatase-like"/>
</dbReference>
<dbReference type="GO" id="GO:0016740">
    <property type="term" value="F:transferase activity"/>
    <property type="evidence" value="ECO:0007669"/>
    <property type="project" value="UniProtKB-KW"/>
</dbReference>
<comment type="caution">
    <text evidence="1">The sequence shown here is derived from an EMBL/GenBank/DDBJ whole genome shotgun (WGS) entry which is preliminary data.</text>
</comment>
<dbReference type="Gene3D" id="3.40.50.880">
    <property type="match status" value="1"/>
</dbReference>
<gene>
    <name evidence="1" type="ORF">U732_3625</name>
</gene>
<protein>
    <submittedName>
        <fullName evidence="1">Amidotransferase family protein</fullName>
    </submittedName>
</protein>
<evidence type="ECO:0000313" key="1">
    <source>
        <dbReference type="EMBL" id="KIE47760.1"/>
    </source>
</evidence>
<dbReference type="InterPro" id="IPR052158">
    <property type="entry name" value="INH-QAR"/>
</dbReference>
<dbReference type="PANTHER" id="PTHR43130">
    <property type="entry name" value="ARAC-FAMILY TRANSCRIPTIONAL REGULATOR"/>
    <property type="match status" value="1"/>
</dbReference>
<organism evidence="1 2">
    <name type="scientific">Clostridium argentinense CDC 2741</name>
    <dbReference type="NCBI Taxonomy" id="1418104"/>
    <lineage>
        <taxon>Bacteria</taxon>
        <taxon>Bacillati</taxon>
        <taxon>Bacillota</taxon>
        <taxon>Clostridia</taxon>
        <taxon>Eubacteriales</taxon>
        <taxon>Clostridiaceae</taxon>
        <taxon>Clostridium</taxon>
    </lineage>
</organism>
<accession>A0A0C1UKF6</accession>
<sequence>MSINSIVDWITRARWVVDGKFYTSSGVSAGMDMSLGFINDRLGKEIADETANAIEYV</sequence>
<dbReference type="PANTHER" id="PTHR43130:SF15">
    <property type="entry name" value="THIJ_PFPI FAMILY PROTEIN (AFU_ORTHOLOGUE AFUA_5G14240)"/>
    <property type="match status" value="1"/>
</dbReference>
<dbReference type="SUPFAM" id="SSF52317">
    <property type="entry name" value="Class I glutamine amidotransferase-like"/>
    <property type="match status" value="1"/>
</dbReference>